<dbReference type="Proteomes" id="UP000324222">
    <property type="component" value="Unassembled WGS sequence"/>
</dbReference>
<organism evidence="1 2">
    <name type="scientific">Portunus trituberculatus</name>
    <name type="common">Swimming crab</name>
    <name type="synonym">Neptunus trituberculatus</name>
    <dbReference type="NCBI Taxonomy" id="210409"/>
    <lineage>
        <taxon>Eukaryota</taxon>
        <taxon>Metazoa</taxon>
        <taxon>Ecdysozoa</taxon>
        <taxon>Arthropoda</taxon>
        <taxon>Crustacea</taxon>
        <taxon>Multicrustacea</taxon>
        <taxon>Malacostraca</taxon>
        <taxon>Eumalacostraca</taxon>
        <taxon>Eucarida</taxon>
        <taxon>Decapoda</taxon>
        <taxon>Pleocyemata</taxon>
        <taxon>Brachyura</taxon>
        <taxon>Eubrachyura</taxon>
        <taxon>Portunoidea</taxon>
        <taxon>Portunidae</taxon>
        <taxon>Portuninae</taxon>
        <taxon>Portunus</taxon>
    </lineage>
</organism>
<sequence length="105" mass="11540">MSRGPFKQKSEVILSDHAYSVATERGLGLICQPQIDLETENKRSCLGLLVRGTTTKATMHVLPPQRTMPAKDVVVVEEGVAALEDLEIIEEPRPATSAQERRATQ</sequence>
<protein>
    <submittedName>
        <fullName evidence="1">Uncharacterized protein</fullName>
    </submittedName>
</protein>
<proteinExistence type="predicted"/>
<accession>A0A5B7HZH7</accession>
<evidence type="ECO:0000313" key="2">
    <source>
        <dbReference type="Proteomes" id="UP000324222"/>
    </source>
</evidence>
<dbReference type="EMBL" id="VSRR010041050">
    <property type="protein sequence ID" value="MPC75403.1"/>
    <property type="molecule type" value="Genomic_DNA"/>
</dbReference>
<comment type="caution">
    <text evidence="1">The sequence shown here is derived from an EMBL/GenBank/DDBJ whole genome shotgun (WGS) entry which is preliminary data.</text>
</comment>
<evidence type="ECO:0000313" key="1">
    <source>
        <dbReference type="EMBL" id="MPC75403.1"/>
    </source>
</evidence>
<gene>
    <name evidence="1" type="ORF">E2C01_069790</name>
</gene>
<name>A0A5B7HZH7_PORTR</name>
<keyword evidence="2" id="KW-1185">Reference proteome</keyword>
<dbReference type="AlphaFoldDB" id="A0A5B7HZH7"/>
<reference evidence="1 2" key="1">
    <citation type="submission" date="2019-05" db="EMBL/GenBank/DDBJ databases">
        <title>Another draft genome of Portunus trituberculatus and its Hox gene families provides insights of decapod evolution.</title>
        <authorList>
            <person name="Jeong J.-H."/>
            <person name="Song I."/>
            <person name="Kim S."/>
            <person name="Choi T."/>
            <person name="Kim D."/>
            <person name="Ryu S."/>
            <person name="Kim W."/>
        </authorList>
    </citation>
    <scope>NUCLEOTIDE SEQUENCE [LARGE SCALE GENOMIC DNA]</scope>
    <source>
        <tissue evidence="1">Muscle</tissue>
    </source>
</reference>